<evidence type="ECO:0000313" key="3">
    <source>
        <dbReference type="Proteomes" id="UP000298138"/>
    </source>
</evidence>
<accession>A0A4S2MWI3</accession>
<dbReference type="InParanoid" id="A0A4S2MWI3"/>
<reference evidence="2 3" key="1">
    <citation type="submission" date="2019-04" db="EMBL/GenBank/DDBJ databases">
        <title>Comparative genomics and transcriptomics to analyze fruiting body development in filamentous ascomycetes.</title>
        <authorList>
            <consortium name="DOE Joint Genome Institute"/>
            <person name="Lutkenhaus R."/>
            <person name="Traeger S."/>
            <person name="Breuer J."/>
            <person name="Kuo A."/>
            <person name="Lipzen A."/>
            <person name="Pangilinan J."/>
            <person name="Dilworth D."/>
            <person name="Sandor L."/>
            <person name="Poggeler S."/>
            <person name="Barry K."/>
            <person name="Grigoriev I.V."/>
            <person name="Nowrousian M."/>
        </authorList>
    </citation>
    <scope>NUCLEOTIDE SEQUENCE [LARGE SCALE GENOMIC DNA]</scope>
    <source>
        <strain evidence="2 3">CBS 389.68</strain>
    </source>
</reference>
<protein>
    <submittedName>
        <fullName evidence="2">Uncharacterized protein</fullName>
    </submittedName>
</protein>
<feature type="region of interest" description="Disordered" evidence="1">
    <location>
        <begin position="1"/>
        <end position="48"/>
    </location>
</feature>
<name>A0A4S2MWI3_9PEZI</name>
<evidence type="ECO:0000313" key="2">
    <source>
        <dbReference type="EMBL" id="TGZ81019.1"/>
    </source>
</evidence>
<gene>
    <name evidence="2" type="ORF">EX30DRAFT_364061</name>
</gene>
<evidence type="ECO:0000256" key="1">
    <source>
        <dbReference type="SAM" id="MobiDB-lite"/>
    </source>
</evidence>
<organism evidence="2 3">
    <name type="scientific">Ascodesmis nigricans</name>
    <dbReference type="NCBI Taxonomy" id="341454"/>
    <lineage>
        <taxon>Eukaryota</taxon>
        <taxon>Fungi</taxon>
        <taxon>Dikarya</taxon>
        <taxon>Ascomycota</taxon>
        <taxon>Pezizomycotina</taxon>
        <taxon>Pezizomycetes</taxon>
        <taxon>Pezizales</taxon>
        <taxon>Ascodesmidaceae</taxon>
        <taxon>Ascodesmis</taxon>
    </lineage>
</organism>
<dbReference type="EMBL" id="ML220121">
    <property type="protein sequence ID" value="TGZ81019.1"/>
    <property type="molecule type" value="Genomic_DNA"/>
</dbReference>
<feature type="compositionally biased region" description="Polar residues" evidence="1">
    <location>
        <begin position="31"/>
        <end position="42"/>
    </location>
</feature>
<feature type="compositionally biased region" description="Polar residues" evidence="1">
    <location>
        <begin position="1"/>
        <end position="11"/>
    </location>
</feature>
<proteinExistence type="predicted"/>
<sequence>MSNTGFDNLNSDLHDALPEPDNPPETFQFIPPSTTGRQPFNFSKSKSESASAQKRVELCAMMALALEICIHVVHRLPFSVNEDHDHLLERIKAKSLIMDFYVFEMTSPSSHLCASILGSEELAQKLGTALCRLSYCLSLGGPGNRFTQLSSQGYDFHGKESEKELANFKFQEAAEPLDRVVTEFLKLDFLFLTDESLILNRDDDPDKMTLRYIQDFLDGISKHIVSLVEADFKAITTTESQTAVQAVHGLMACMQGIYLLSEYFGEEELSMSKELKAYLKQGKRGESDWNPGWFVGQLHMSLYQFHHFYSSTGTLEHFRILDLGSEDATAEKKKTYWKDSRSQSTTPVPEEPTTPILLYWQAYAATFDVLTCLILFTSRVVSPNASAHSYHTFAQTLFSVRENLKITECISRGCSEPALLDEPLKETAREHRLPKVLGYEVEEVVEDYLGRFMGEATDTLCDQITWVLSVKDELAALEEDVEMKME</sequence>
<dbReference type="AlphaFoldDB" id="A0A4S2MWI3"/>
<keyword evidence="3" id="KW-1185">Reference proteome</keyword>
<dbReference type="Proteomes" id="UP000298138">
    <property type="component" value="Unassembled WGS sequence"/>
</dbReference>